<dbReference type="AlphaFoldDB" id="A0A9W4E3X0"/>
<gene>
    <name evidence="2" type="ORF">SCOCK_160094</name>
</gene>
<feature type="region of interest" description="Disordered" evidence="1">
    <location>
        <begin position="1"/>
        <end position="71"/>
    </location>
</feature>
<proteinExistence type="predicted"/>
<name>A0A9W4E3X0_9ACTN</name>
<dbReference type="EMBL" id="CAJSLV010000044">
    <property type="protein sequence ID" value="CAG6392312.1"/>
    <property type="molecule type" value="Genomic_DNA"/>
</dbReference>
<evidence type="ECO:0000313" key="3">
    <source>
        <dbReference type="Proteomes" id="UP001152519"/>
    </source>
</evidence>
<protein>
    <submittedName>
        <fullName evidence="2">Uncharacterized protein</fullName>
    </submittedName>
</protein>
<feature type="compositionally biased region" description="Basic residues" evidence="1">
    <location>
        <begin position="163"/>
        <end position="177"/>
    </location>
</feature>
<feature type="region of interest" description="Disordered" evidence="1">
    <location>
        <begin position="91"/>
        <end position="300"/>
    </location>
</feature>
<keyword evidence="3" id="KW-1185">Reference proteome</keyword>
<feature type="compositionally biased region" description="Low complexity" evidence="1">
    <location>
        <begin position="220"/>
        <end position="237"/>
    </location>
</feature>
<feature type="compositionally biased region" description="Basic residues" evidence="1">
    <location>
        <begin position="23"/>
        <end position="32"/>
    </location>
</feature>
<evidence type="ECO:0000313" key="2">
    <source>
        <dbReference type="EMBL" id="CAG6392312.1"/>
    </source>
</evidence>
<evidence type="ECO:0000256" key="1">
    <source>
        <dbReference type="SAM" id="MobiDB-lite"/>
    </source>
</evidence>
<comment type="caution">
    <text evidence="2">The sequence shown here is derived from an EMBL/GenBank/DDBJ whole genome shotgun (WGS) entry which is preliminary data.</text>
</comment>
<organism evidence="2 3">
    <name type="scientific">Actinacidiphila cocklensis</name>
    <dbReference type="NCBI Taxonomy" id="887465"/>
    <lineage>
        <taxon>Bacteria</taxon>
        <taxon>Bacillati</taxon>
        <taxon>Actinomycetota</taxon>
        <taxon>Actinomycetes</taxon>
        <taxon>Kitasatosporales</taxon>
        <taxon>Streptomycetaceae</taxon>
        <taxon>Actinacidiphila</taxon>
    </lineage>
</organism>
<feature type="compositionally biased region" description="Basic and acidic residues" evidence="1">
    <location>
        <begin position="118"/>
        <end position="134"/>
    </location>
</feature>
<feature type="compositionally biased region" description="Basic and acidic residues" evidence="1">
    <location>
        <begin position="33"/>
        <end position="44"/>
    </location>
</feature>
<feature type="compositionally biased region" description="Low complexity" evidence="1">
    <location>
        <begin position="192"/>
        <end position="203"/>
    </location>
</feature>
<dbReference type="Proteomes" id="UP001152519">
    <property type="component" value="Unassembled WGS sequence"/>
</dbReference>
<reference evidence="2" key="1">
    <citation type="submission" date="2021-05" db="EMBL/GenBank/DDBJ databases">
        <authorList>
            <person name="Arsene-Ploetze F."/>
        </authorList>
    </citation>
    <scope>NUCLEOTIDE SEQUENCE</scope>
    <source>
        <strain evidence="2">DSM 42138</strain>
    </source>
</reference>
<accession>A0A9W4E3X0</accession>
<sequence>MGPRQARLAPGVLGDGPQVPGPRLRHPRRRHRPDLPAPRERDRPGQGVRRRVRPLLGAQRVGHHERREDEQVARQLRARLGDGAALAPDRAALLPGHPALPVDDRVQRGRPARGGVRVRADRGLRAAGRGEGRPRGGRGRGAAGLRRGDGRRLGRAAGPGGGAHHRPAGQQRAHRRRQGDGGRAIGRGPCDARSAGPRPAGPALDRCGPRGRPARRRGLARPAGAPAAAVGAVPQGLRDGGRDPRPARPGGPGDRGHPDRFAVDTAGLTARPGLPHRSPGTQDMRRAGVQTSATPGRRQK</sequence>